<dbReference type="Proteomes" id="UP000284416">
    <property type="component" value="Unassembled WGS sequence"/>
</dbReference>
<dbReference type="AlphaFoldDB" id="A0A417YZE4"/>
<feature type="transmembrane region" description="Helical" evidence="1">
    <location>
        <begin position="86"/>
        <end position="113"/>
    </location>
</feature>
<keyword evidence="1" id="KW-1133">Transmembrane helix</keyword>
<evidence type="ECO:0000313" key="2">
    <source>
        <dbReference type="EMBL" id="RHW43270.1"/>
    </source>
</evidence>
<keyword evidence="3" id="KW-1185">Reference proteome</keyword>
<name>A0A417YZE4_9BACI</name>
<evidence type="ECO:0000313" key="3">
    <source>
        <dbReference type="Proteomes" id="UP000284416"/>
    </source>
</evidence>
<evidence type="ECO:0000256" key="1">
    <source>
        <dbReference type="SAM" id="Phobius"/>
    </source>
</evidence>
<organism evidence="2 3">
    <name type="scientific">Neobacillus notoginsengisoli</name>
    <dbReference type="NCBI Taxonomy" id="1578198"/>
    <lineage>
        <taxon>Bacteria</taxon>
        <taxon>Bacillati</taxon>
        <taxon>Bacillota</taxon>
        <taxon>Bacilli</taxon>
        <taxon>Bacillales</taxon>
        <taxon>Bacillaceae</taxon>
        <taxon>Neobacillus</taxon>
    </lineage>
</organism>
<accession>A0A417YZE4</accession>
<keyword evidence="1" id="KW-0472">Membrane</keyword>
<keyword evidence="1" id="KW-0812">Transmembrane</keyword>
<gene>
    <name evidence="2" type="ORF">D1B31_00940</name>
</gene>
<comment type="caution">
    <text evidence="2">The sequence shown here is derived from an EMBL/GenBank/DDBJ whole genome shotgun (WGS) entry which is preliminary data.</text>
</comment>
<feature type="transmembrane region" description="Helical" evidence="1">
    <location>
        <begin position="6"/>
        <end position="28"/>
    </location>
</feature>
<dbReference type="RefSeq" id="WP_118918878.1">
    <property type="nucleotide sequence ID" value="NZ_QWEG01000001.1"/>
</dbReference>
<dbReference type="EMBL" id="QWEG01000001">
    <property type="protein sequence ID" value="RHW43270.1"/>
    <property type="molecule type" value="Genomic_DNA"/>
</dbReference>
<feature type="transmembrane region" description="Helical" evidence="1">
    <location>
        <begin position="134"/>
        <end position="151"/>
    </location>
</feature>
<protein>
    <submittedName>
        <fullName evidence="2">Uncharacterized protein</fullName>
    </submittedName>
</protein>
<reference evidence="2 3" key="1">
    <citation type="journal article" date="2017" name="Int. J. Syst. Evol. Microbiol.">
        <title>Bacillus notoginsengisoli sp. nov., a novel bacterium isolated from the rhizosphere of Panax notoginseng.</title>
        <authorList>
            <person name="Zhang M.Y."/>
            <person name="Cheng J."/>
            <person name="Cai Y."/>
            <person name="Zhang T.Y."/>
            <person name="Wu Y.Y."/>
            <person name="Manikprabhu D."/>
            <person name="Li W.J."/>
            <person name="Zhang Y.X."/>
        </authorList>
    </citation>
    <scope>NUCLEOTIDE SEQUENCE [LARGE SCALE GENOMIC DNA]</scope>
    <source>
        <strain evidence="2 3">JCM 30743</strain>
    </source>
</reference>
<sequence>MVPRKIITASLSGSLYPVLLGLIVPDIFGEGIDSLSDYFVSAISIVPIYMMYSFPAILVYGVLTSILSDKAGGFIAARTGEKKAEFIVSAALHSVFGLVLLWFSLGAAVLFFITDRILKRFDKSYGWHHAFKSLAIPVLTWLLFMGFVWVWDLYFK</sequence>
<dbReference type="OrthoDB" id="2609634at2"/>
<feature type="transmembrane region" description="Helical" evidence="1">
    <location>
        <begin position="40"/>
        <end position="66"/>
    </location>
</feature>
<proteinExistence type="predicted"/>